<dbReference type="GO" id="GO:0035091">
    <property type="term" value="F:phosphatidylinositol binding"/>
    <property type="evidence" value="ECO:0007669"/>
    <property type="project" value="InterPro"/>
</dbReference>
<dbReference type="FunFam" id="3.80.10.10:FF:000468">
    <property type="entry name" value="nischarin isoform X2"/>
    <property type="match status" value="1"/>
</dbReference>
<dbReference type="GO" id="GO:0005178">
    <property type="term" value="F:integrin binding"/>
    <property type="evidence" value="ECO:0007669"/>
    <property type="project" value="InterPro"/>
</dbReference>
<dbReference type="InterPro" id="IPR025875">
    <property type="entry name" value="Leu-rich_rpt_4"/>
</dbReference>
<dbReference type="SUPFAM" id="SSF52058">
    <property type="entry name" value="L domain-like"/>
    <property type="match status" value="1"/>
</dbReference>
<dbReference type="InterPro" id="IPR037904">
    <property type="entry name" value="Nischarin_PX"/>
</dbReference>
<dbReference type="AlphaFoldDB" id="A0A674E1G2"/>
<dbReference type="InterPro" id="IPR036871">
    <property type="entry name" value="PX_dom_sf"/>
</dbReference>
<dbReference type="Ensembl" id="ENSSTUT00000109001.1">
    <property type="protein sequence ID" value="ENSSTUP00000101626.1"/>
    <property type="gene ID" value="ENSSTUG00000045443.1"/>
</dbReference>
<dbReference type="GO" id="GO:0005737">
    <property type="term" value="C:cytoplasm"/>
    <property type="evidence" value="ECO:0007669"/>
    <property type="project" value="TreeGrafter"/>
</dbReference>
<dbReference type="SUPFAM" id="SSF64268">
    <property type="entry name" value="PX domain"/>
    <property type="match status" value="1"/>
</dbReference>
<dbReference type="FunFam" id="3.30.1520.10:FF:000020">
    <property type="entry name" value="nischarin isoform X1"/>
    <property type="match status" value="1"/>
</dbReference>
<evidence type="ECO:0000313" key="5">
    <source>
        <dbReference type="Ensembl" id="ENSSTUP00000101626.1"/>
    </source>
</evidence>
<dbReference type="SMART" id="SM00312">
    <property type="entry name" value="PX"/>
    <property type="match status" value="1"/>
</dbReference>
<dbReference type="InterPro" id="IPR001683">
    <property type="entry name" value="PX_dom"/>
</dbReference>
<dbReference type="Gene3D" id="3.30.1520.10">
    <property type="entry name" value="Phox-like domain"/>
    <property type="match status" value="1"/>
</dbReference>
<dbReference type="Proteomes" id="UP000472277">
    <property type="component" value="Chromosome 16"/>
</dbReference>
<gene>
    <name evidence="5" type="primary">NISCH</name>
    <name evidence="5" type="synonym">nisch</name>
</gene>
<sequence>MDTAVFSEDVVVKKVSIVGTELVENYTVYVIEVTVRDHRWTIKHRYSDFHDLHEKLTAEKKIEKHLLPPKKMIGKNSKSLVEKRQKELEVYLQTLLVRFPTAAPKVLSYFLHFHQYEMNGITAALAEELFHKGEQLLVAGEVFTLCPLQLYAITQQLKLAKPTCSNGDAKADLGHILDFTCRLKYLKITGTRGEVGTSNIQEDSLTFDLSVFKALLQIEISDCNSAQIMGLPSLKPCLVTLSVHHSAASMMDVLVPEACESPQWVAEGALTDCPVTTIIPTWKTLTTLDMSHNHIGCIDNSVVRDPHTLISIIIIHLYNLIHLDLSYNVLTVLEGAHTKLGNIKTLNLAGNQLDSLAGLTKLYSLVNLDLSSNKLGQLEEIRYIGTLPCLEKLILSNNPMCIIPDYRTKVLAQFWDRASEVCLDSTAPTEKELDTVEVLKAIQKAKESKDRMANNNEKKVRCHHQWQNNDLW</sequence>
<dbReference type="PROSITE" id="PS50195">
    <property type="entry name" value="PX"/>
    <property type="match status" value="1"/>
</dbReference>
<dbReference type="CDD" id="cd06875">
    <property type="entry name" value="PX_IRAS"/>
    <property type="match status" value="1"/>
</dbReference>
<dbReference type="GeneTree" id="ENSGT00940000156494"/>
<evidence type="ECO:0000259" key="4">
    <source>
        <dbReference type="PROSITE" id="PS50195"/>
    </source>
</evidence>
<dbReference type="Pfam" id="PF12799">
    <property type="entry name" value="LRR_4"/>
    <property type="match status" value="1"/>
</dbReference>
<dbReference type="PROSITE" id="PS51450">
    <property type="entry name" value="LRR"/>
    <property type="match status" value="3"/>
</dbReference>
<feature type="compositionally biased region" description="Basic and acidic residues" evidence="3">
    <location>
        <begin position="450"/>
        <end position="459"/>
    </location>
</feature>
<feature type="domain" description="PX" evidence="4">
    <location>
        <begin position="7"/>
        <end position="117"/>
    </location>
</feature>
<evidence type="ECO:0000313" key="6">
    <source>
        <dbReference type="Proteomes" id="UP000472277"/>
    </source>
</evidence>
<dbReference type="PANTHER" id="PTHR15454:SF35">
    <property type="entry name" value="NISCHARIN"/>
    <property type="match status" value="1"/>
</dbReference>
<dbReference type="Gene3D" id="3.80.10.10">
    <property type="entry name" value="Ribonuclease Inhibitor"/>
    <property type="match status" value="1"/>
</dbReference>
<protein>
    <submittedName>
        <fullName evidence="5">Nischarin</fullName>
    </submittedName>
</protein>
<keyword evidence="6" id="KW-1185">Reference proteome</keyword>
<keyword evidence="2" id="KW-0677">Repeat</keyword>
<feature type="region of interest" description="Disordered" evidence="3">
    <location>
        <begin position="450"/>
        <end position="472"/>
    </location>
</feature>
<reference evidence="5" key="2">
    <citation type="submission" date="2025-09" db="UniProtKB">
        <authorList>
            <consortium name="Ensembl"/>
        </authorList>
    </citation>
    <scope>IDENTIFICATION</scope>
</reference>
<dbReference type="InterPro" id="IPR032675">
    <property type="entry name" value="LRR_dom_sf"/>
</dbReference>
<reference evidence="5" key="1">
    <citation type="submission" date="2025-08" db="UniProtKB">
        <authorList>
            <consortium name="Ensembl"/>
        </authorList>
    </citation>
    <scope>IDENTIFICATION</scope>
</reference>
<accession>A0A674E1G2</accession>
<dbReference type="InterPro" id="IPR001611">
    <property type="entry name" value="Leu-rich_rpt"/>
</dbReference>
<keyword evidence="1" id="KW-0433">Leucine-rich repeat</keyword>
<organism evidence="5 6">
    <name type="scientific">Salmo trutta</name>
    <name type="common">Brown trout</name>
    <dbReference type="NCBI Taxonomy" id="8032"/>
    <lineage>
        <taxon>Eukaryota</taxon>
        <taxon>Metazoa</taxon>
        <taxon>Chordata</taxon>
        <taxon>Craniata</taxon>
        <taxon>Vertebrata</taxon>
        <taxon>Euteleostomi</taxon>
        <taxon>Actinopterygii</taxon>
        <taxon>Neopterygii</taxon>
        <taxon>Teleostei</taxon>
        <taxon>Protacanthopterygii</taxon>
        <taxon>Salmoniformes</taxon>
        <taxon>Salmonidae</taxon>
        <taxon>Salmoninae</taxon>
        <taxon>Salmo</taxon>
    </lineage>
</organism>
<evidence type="ECO:0000256" key="3">
    <source>
        <dbReference type="SAM" id="MobiDB-lite"/>
    </source>
</evidence>
<dbReference type="PANTHER" id="PTHR15454">
    <property type="entry name" value="NISCHARIN RELATED"/>
    <property type="match status" value="1"/>
</dbReference>
<dbReference type="Pfam" id="PF00787">
    <property type="entry name" value="PX"/>
    <property type="match status" value="1"/>
</dbReference>
<name>A0A674E1G2_SALTR</name>
<evidence type="ECO:0000256" key="1">
    <source>
        <dbReference type="ARBA" id="ARBA00022614"/>
    </source>
</evidence>
<proteinExistence type="predicted"/>
<evidence type="ECO:0000256" key="2">
    <source>
        <dbReference type="ARBA" id="ARBA00022737"/>
    </source>
</evidence>